<dbReference type="AlphaFoldDB" id="A0A9P8TXI3"/>
<dbReference type="InterPro" id="IPR040456">
    <property type="entry name" value="RNase_H2_suB"/>
</dbReference>
<evidence type="ECO:0000256" key="4">
    <source>
        <dbReference type="ARBA" id="ARBA00024778"/>
    </source>
</evidence>
<proteinExistence type="predicted"/>
<evidence type="ECO:0000256" key="1">
    <source>
        <dbReference type="ARBA" id="ARBA00004123"/>
    </source>
</evidence>
<gene>
    <name evidence="9" type="ORF">Trco_001904</name>
</gene>
<feature type="region of interest" description="Disordered" evidence="6">
    <location>
        <begin position="1"/>
        <end position="37"/>
    </location>
</feature>
<feature type="compositionally biased region" description="Low complexity" evidence="6">
    <location>
        <begin position="1"/>
        <end position="29"/>
    </location>
</feature>
<evidence type="ECO:0000256" key="6">
    <source>
        <dbReference type="SAM" id="MobiDB-lite"/>
    </source>
</evidence>
<evidence type="ECO:0000256" key="3">
    <source>
        <dbReference type="ARBA" id="ARBA00023242"/>
    </source>
</evidence>
<comment type="function">
    <text evidence="4">Non catalytic subunit of RNase H2, an endonuclease that specifically degrades the RNA of RNA:DNA hybrids. Participates in DNA replication, possibly by mediating the removal of lagging-strand Okazaki fragment RNA primers during DNA replication. Mediates the excision of single ribonucleotides from DNA:RNA duplexes.</text>
</comment>
<evidence type="ECO:0000259" key="7">
    <source>
        <dbReference type="Pfam" id="PF09468"/>
    </source>
</evidence>
<keyword evidence="10" id="KW-1185">Reference proteome</keyword>
<evidence type="ECO:0000259" key="8">
    <source>
        <dbReference type="Pfam" id="PF17745"/>
    </source>
</evidence>
<dbReference type="OrthoDB" id="29098at2759"/>
<accession>A0A9P8TXI3</accession>
<dbReference type="InterPro" id="IPR041195">
    <property type="entry name" value="Rnh202_N"/>
</dbReference>
<dbReference type="Proteomes" id="UP000827724">
    <property type="component" value="Unassembled WGS sequence"/>
</dbReference>
<name>A0A9P8TXI3_9HYPO</name>
<dbReference type="GO" id="GO:0032299">
    <property type="term" value="C:ribonuclease H2 complex"/>
    <property type="evidence" value="ECO:0007669"/>
    <property type="project" value="InterPro"/>
</dbReference>
<dbReference type="Gene3D" id="2.20.25.530">
    <property type="match status" value="1"/>
</dbReference>
<dbReference type="PANTHER" id="PTHR13383">
    <property type="entry name" value="RIBONUCLEASE H2 SUBUNIT B"/>
    <property type="match status" value="1"/>
</dbReference>
<comment type="subcellular location">
    <subcellularLocation>
        <location evidence="1">Nucleus</location>
    </subcellularLocation>
</comment>
<feature type="compositionally biased region" description="Basic and acidic residues" evidence="6">
    <location>
        <begin position="403"/>
        <end position="423"/>
    </location>
</feature>
<dbReference type="Pfam" id="PF09468">
    <property type="entry name" value="RNase_H2-Ydr279"/>
    <property type="match status" value="1"/>
</dbReference>
<keyword evidence="3" id="KW-0539">Nucleus</keyword>
<evidence type="ECO:0000313" key="10">
    <source>
        <dbReference type="Proteomes" id="UP000827724"/>
    </source>
</evidence>
<feature type="domain" description="Rnh202 triple barrel" evidence="8">
    <location>
        <begin position="42"/>
        <end position="127"/>
    </location>
</feature>
<dbReference type="CDD" id="cd09270">
    <property type="entry name" value="RNase_H2-B"/>
    <property type="match status" value="1"/>
</dbReference>
<feature type="compositionally biased region" description="Low complexity" evidence="6">
    <location>
        <begin position="249"/>
        <end position="269"/>
    </location>
</feature>
<feature type="compositionally biased region" description="Polar residues" evidence="6">
    <location>
        <begin position="270"/>
        <end position="284"/>
    </location>
</feature>
<feature type="domain" description="Ribonuclease H2 subunit B wHTH" evidence="7">
    <location>
        <begin position="130"/>
        <end position="346"/>
    </location>
</feature>
<dbReference type="GO" id="GO:0006401">
    <property type="term" value="P:RNA catabolic process"/>
    <property type="evidence" value="ECO:0007669"/>
    <property type="project" value="TreeGrafter"/>
</dbReference>
<evidence type="ECO:0000256" key="2">
    <source>
        <dbReference type="ARBA" id="ARBA00019062"/>
    </source>
</evidence>
<dbReference type="PANTHER" id="PTHR13383:SF11">
    <property type="entry name" value="RIBONUCLEASE H2 SUBUNIT B"/>
    <property type="match status" value="1"/>
</dbReference>
<comment type="caution">
    <text evidence="9">The sequence shown here is derived from an EMBL/GenBank/DDBJ whole genome shotgun (WGS) entry which is preliminary data.</text>
</comment>
<dbReference type="GO" id="GO:0005654">
    <property type="term" value="C:nucleoplasm"/>
    <property type="evidence" value="ECO:0007669"/>
    <property type="project" value="TreeGrafter"/>
</dbReference>
<reference evidence="9" key="1">
    <citation type="submission" date="2021-08" db="EMBL/GenBank/DDBJ databases">
        <title>Chromosome-Level Trichoderma cornu-damae using Hi-C Data.</title>
        <authorList>
            <person name="Kim C.S."/>
        </authorList>
    </citation>
    <scope>NUCLEOTIDE SEQUENCE</scope>
    <source>
        <strain evidence="9">KA19-0412C</strain>
    </source>
</reference>
<protein>
    <recommendedName>
        <fullName evidence="2">Ribonuclease H2 subunit B</fullName>
    </recommendedName>
    <alternativeName>
        <fullName evidence="5">Ribonuclease HI subunit B</fullName>
    </alternativeName>
</protein>
<organism evidence="9 10">
    <name type="scientific">Trichoderma cornu-damae</name>
    <dbReference type="NCBI Taxonomy" id="654480"/>
    <lineage>
        <taxon>Eukaryota</taxon>
        <taxon>Fungi</taxon>
        <taxon>Dikarya</taxon>
        <taxon>Ascomycota</taxon>
        <taxon>Pezizomycotina</taxon>
        <taxon>Sordariomycetes</taxon>
        <taxon>Hypocreomycetidae</taxon>
        <taxon>Hypocreales</taxon>
        <taxon>Hypocreaceae</taxon>
        <taxon>Trichoderma</taxon>
    </lineage>
</organism>
<feature type="compositionally biased region" description="Low complexity" evidence="6">
    <location>
        <begin position="285"/>
        <end position="301"/>
    </location>
</feature>
<dbReference type="Pfam" id="PF17745">
    <property type="entry name" value="Ydr279_N"/>
    <property type="match status" value="1"/>
</dbReference>
<feature type="region of interest" description="Disordered" evidence="6">
    <location>
        <begin position="377"/>
        <end position="426"/>
    </location>
</feature>
<sequence length="439" mass="47704">MARTRSTKPSTAAASTTDSESSKSKSTTALVPHTGEPPKVFILPSKAATDARIVTLPNPRSSQPSRYLVCPETGIYEFTTIAAPKTVPRSWLIEAAPASNEAKLGDGAGPGAQVTMASELFVATALDPLFLVLPALADAKASKGSEEPKRLFLSSDDHLDKLPQESSHLSEILRWETTRRLIEGRMGSVCDTVEAGDERMFRLNEAKLLDVICKKAKRMCESGLPPSMEEKFVKKVLEAPLMHRVVRTAESQANSSSNSNNTDSGASTTQPDSATSQSAASTVETDASSVSQTSTAATSTAGEQTEENFVSAPEAPPEVVSLQRLKIAFGFICTSYVTPLLADNLQRGFSGAGGLVDFSLLDDYLCGLEKLRSETMAVRTQDYSRKRNQDEEEDEARMQKKKRLEEEKKKKASESRAVRELKKVNTSGMKKLSHFFQKK</sequence>
<feature type="region of interest" description="Disordered" evidence="6">
    <location>
        <begin position="249"/>
        <end position="314"/>
    </location>
</feature>
<dbReference type="InterPro" id="IPR019024">
    <property type="entry name" value="RNase_H2_suB_wHTH"/>
</dbReference>
<dbReference type="Gene3D" id="1.10.20.120">
    <property type="match status" value="1"/>
</dbReference>
<evidence type="ECO:0000256" key="5">
    <source>
        <dbReference type="ARBA" id="ARBA00033464"/>
    </source>
</evidence>
<evidence type="ECO:0000313" key="9">
    <source>
        <dbReference type="EMBL" id="KAH6608558.1"/>
    </source>
</evidence>
<dbReference type="EMBL" id="JAIWOZ010000002">
    <property type="protein sequence ID" value="KAH6608558.1"/>
    <property type="molecule type" value="Genomic_DNA"/>
</dbReference>